<dbReference type="RefSeq" id="WP_085984034.1">
    <property type="nucleotide sequence ID" value="NZ_JAAKZF010000047.1"/>
</dbReference>
<evidence type="ECO:0000313" key="2">
    <source>
        <dbReference type="EMBL" id="NGO54242.1"/>
    </source>
</evidence>
<sequence>MVAAIGSGVGGVGVSLARSGGHGHSSGQPSHASGRPSDHNKPADQSKPADQRRPADQNGPVSRRDRADIPTNSGDGSQVVSEEEYFQLVLTAVACTIMSEVMAETEDAMAETEEDA</sequence>
<dbReference type="Proteomes" id="UP001642900">
    <property type="component" value="Unassembled WGS sequence"/>
</dbReference>
<dbReference type="AlphaFoldDB" id="A0A6G4WHG9"/>
<accession>A0A6G4WHG9</accession>
<protein>
    <submittedName>
        <fullName evidence="2">Nodulation protein NopC</fullName>
    </submittedName>
</protein>
<keyword evidence="3" id="KW-1185">Reference proteome</keyword>
<feature type="compositionally biased region" description="Basic and acidic residues" evidence="1">
    <location>
        <begin position="36"/>
        <end position="55"/>
    </location>
</feature>
<name>A0A6G4WHG9_9HYPH</name>
<comment type="caution">
    <text evidence="2">The sequence shown here is derived from an EMBL/GenBank/DDBJ whole genome shotgun (WGS) entry which is preliminary data.</text>
</comment>
<gene>
    <name evidence="2" type="ORF">G6N73_24405</name>
</gene>
<dbReference type="EMBL" id="JAAKZF010000047">
    <property type="protein sequence ID" value="NGO54242.1"/>
    <property type="molecule type" value="Genomic_DNA"/>
</dbReference>
<evidence type="ECO:0000256" key="1">
    <source>
        <dbReference type="SAM" id="MobiDB-lite"/>
    </source>
</evidence>
<feature type="region of interest" description="Disordered" evidence="1">
    <location>
        <begin position="1"/>
        <end position="81"/>
    </location>
</feature>
<evidence type="ECO:0000313" key="3">
    <source>
        <dbReference type="Proteomes" id="UP001642900"/>
    </source>
</evidence>
<proteinExistence type="predicted"/>
<organism evidence="2 3">
    <name type="scientific">Allomesorhizobium camelthorni</name>
    <dbReference type="NCBI Taxonomy" id="475069"/>
    <lineage>
        <taxon>Bacteria</taxon>
        <taxon>Pseudomonadati</taxon>
        <taxon>Pseudomonadota</taxon>
        <taxon>Alphaproteobacteria</taxon>
        <taxon>Hyphomicrobiales</taxon>
        <taxon>Phyllobacteriaceae</taxon>
        <taxon>Allomesorhizobium</taxon>
    </lineage>
</organism>
<feature type="compositionally biased region" description="Low complexity" evidence="1">
    <location>
        <begin position="14"/>
        <end position="34"/>
    </location>
</feature>
<feature type="compositionally biased region" description="Polar residues" evidence="1">
    <location>
        <begin position="70"/>
        <end position="80"/>
    </location>
</feature>
<reference evidence="2 3" key="1">
    <citation type="submission" date="2020-02" db="EMBL/GenBank/DDBJ databases">
        <title>Genome sequence of strain CCNWXJ40-4.</title>
        <authorList>
            <person name="Gao J."/>
            <person name="Sun J."/>
        </authorList>
    </citation>
    <scope>NUCLEOTIDE SEQUENCE [LARGE SCALE GENOMIC DNA]</scope>
    <source>
        <strain evidence="2 3">CCNWXJ 40-4</strain>
    </source>
</reference>